<proteinExistence type="predicted"/>
<sequence>MSKSVERLHVGSGLGRFQGHMRKLPQGNQPLFSGCNFPSSVESAPRRGVQLDEGEFLVPDDAQVIMRLFGRGRVSQQVGYLGGSQDRLGPRLLADWAGMNSAPI</sequence>
<organism evidence="1 2">
    <name type="scientific">Stylosanthes scabra</name>
    <dbReference type="NCBI Taxonomy" id="79078"/>
    <lineage>
        <taxon>Eukaryota</taxon>
        <taxon>Viridiplantae</taxon>
        <taxon>Streptophyta</taxon>
        <taxon>Embryophyta</taxon>
        <taxon>Tracheophyta</taxon>
        <taxon>Spermatophyta</taxon>
        <taxon>Magnoliopsida</taxon>
        <taxon>eudicotyledons</taxon>
        <taxon>Gunneridae</taxon>
        <taxon>Pentapetalae</taxon>
        <taxon>rosids</taxon>
        <taxon>fabids</taxon>
        <taxon>Fabales</taxon>
        <taxon>Fabaceae</taxon>
        <taxon>Papilionoideae</taxon>
        <taxon>50 kb inversion clade</taxon>
        <taxon>dalbergioids sensu lato</taxon>
        <taxon>Dalbergieae</taxon>
        <taxon>Pterocarpus clade</taxon>
        <taxon>Stylosanthes</taxon>
    </lineage>
</organism>
<reference evidence="1 2" key="1">
    <citation type="journal article" date="2023" name="Plants (Basel)">
        <title>Bridging the Gap: Combining Genomics and Transcriptomics Approaches to Understand Stylosanthes scabra, an Orphan Legume from the Brazilian Caatinga.</title>
        <authorList>
            <person name="Ferreira-Neto J.R.C."/>
            <person name="da Silva M.D."/>
            <person name="Binneck E."/>
            <person name="de Melo N.F."/>
            <person name="da Silva R.H."/>
            <person name="de Melo A.L.T.M."/>
            <person name="Pandolfi V."/>
            <person name="Bustamante F.O."/>
            <person name="Brasileiro-Vidal A.C."/>
            <person name="Benko-Iseppon A.M."/>
        </authorList>
    </citation>
    <scope>NUCLEOTIDE SEQUENCE [LARGE SCALE GENOMIC DNA]</scope>
    <source>
        <tissue evidence="1">Leaves</tissue>
    </source>
</reference>
<dbReference type="PROSITE" id="PS51257">
    <property type="entry name" value="PROKAR_LIPOPROTEIN"/>
    <property type="match status" value="1"/>
</dbReference>
<evidence type="ECO:0000313" key="1">
    <source>
        <dbReference type="EMBL" id="MED6172919.1"/>
    </source>
</evidence>
<evidence type="ECO:0000313" key="2">
    <source>
        <dbReference type="Proteomes" id="UP001341840"/>
    </source>
</evidence>
<keyword evidence="2" id="KW-1185">Reference proteome</keyword>
<protein>
    <submittedName>
        <fullName evidence="1">Uncharacterized protein</fullName>
    </submittedName>
</protein>
<dbReference type="Proteomes" id="UP001341840">
    <property type="component" value="Unassembled WGS sequence"/>
</dbReference>
<name>A0ABU6VII5_9FABA</name>
<comment type="caution">
    <text evidence="1">The sequence shown here is derived from an EMBL/GenBank/DDBJ whole genome shotgun (WGS) entry which is preliminary data.</text>
</comment>
<gene>
    <name evidence="1" type="ORF">PIB30_054335</name>
</gene>
<accession>A0ABU6VII5</accession>
<dbReference type="EMBL" id="JASCZI010151448">
    <property type="protein sequence ID" value="MED6172919.1"/>
    <property type="molecule type" value="Genomic_DNA"/>
</dbReference>